<dbReference type="RefSeq" id="WP_105958187.1">
    <property type="nucleotide sequence ID" value="NZ_PVNS01000003.1"/>
</dbReference>
<evidence type="ECO:0000313" key="2">
    <source>
        <dbReference type="Proteomes" id="UP000243650"/>
    </source>
</evidence>
<evidence type="ECO:0008006" key="3">
    <source>
        <dbReference type="Google" id="ProtNLM"/>
    </source>
</evidence>
<organism evidence="1 2">
    <name type="scientific">Alkalicoccus urumqiensis</name>
    <name type="common">Bacillus urumqiensis</name>
    <dbReference type="NCBI Taxonomy" id="1548213"/>
    <lineage>
        <taxon>Bacteria</taxon>
        <taxon>Bacillati</taxon>
        <taxon>Bacillota</taxon>
        <taxon>Bacilli</taxon>
        <taxon>Bacillales</taxon>
        <taxon>Bacillaceae</taxon>
        <taxon>Alkalicoccus</taxon>
    </lineage>
</organism>
<comment type="caution">
    <text evidence="1">The sequence shown here is derived from an EMBL/GenBank/DDBJ whole genome shotgun (WGS) entry which is preliminary data.</text>
</comment>
<proteinExistence type="predicted"/>
<name>A0A2P6MJV2_ALKUR</name>
<reference evidence="1 2" key="1">
    <citation type="submission" date="2018-03" db="EMBL/GenBank/DDBJ databases">
        <title>Bacillus urumqiensis sp. nov., a moderately haloalkaliphilic bacterium isolated from a salt lake.</title>
        <authorList>
            <person name="Zhao B."/>
            <person name="Liao Z."/>
        </authorList>
    </citation>
    <scope>NUCLEOTIDE SEQUENCE [LARGE SCALE GENOMIC DNA]</scope>
    <source>
        <strain evidence="1 2">BZ-SZ-XJ18</strain>
    </source>
</reference>
<evidence type="ECO:0000313" key="1">
    <source>
        <dbReference type="EMBL" id="PRO66551.1"/>
    </source>
</evidence>
<dbReference type="OrthoDB" id="2354931at2"/>
<dbReference type="EMBL" id="PVNS01000003">
    <property type="protein sequence ID" value="PRO66551.1"/>
    <property type="molecule type" value="Genomic_DNA"/>
</dbReference>
<keyword evidence="2" id="KW-1185">Reference proteome</keyword>
<accession>A0A2P6MJV2</accession>
<gene>
    <name evidence="1" type="ORF">C6I21_04195</name>
</gene>
<protein>
    <recommendedName>
        <fullName evidence="3">Uracil-DNA glycosylase-like domain-containing protein</fullName>
    </recommendedName>
</protein>
<dbReference type="Proteomes" id="UP000243650">
    <property type="component" value="Unassembled WGS sequence"/>
</dbReference>
<sequence>MDYEKTLLWEQAQRLKKNGSEQLLEGSTPVLWYGSPGQGQLVTIGTNPSKREFTAPDGTFLPREKQKFASVTDAVDEAFSYMETYFTGGRASTRWFGRPGGGKLEAMVEALGYSFYDGTAVHLDYFPHATVRPMGQLRAPVFDENEVTKLLLARLSFVQPERIVVLGSEHCRRLAEAAGWEEAVHVPAYPSIRVQKGEIGGVPAAGLHAKPSEQMIGLGSGRDAFGIHHGSYSRRDALLQIGEFVEKEGFSGRG</sequence>
<dbReference type="AlphaFoldDB" id="A0A2P6MJV2"/>